<comment type="caution">
    <text evidence="2">The sequence shown here is derived from an EMBL/GenBank/DDBJ whole genome shotgun (WGS) entry which is preliminary data.</text>
</comment>
<evidence type="ECO:0000313" key="3">
    <source>
        <dbReference type="Proteomes" id="UP000289738"/>
    </source>
</evidence>
<organism evidence="2 3">
    <name type="scientific">Arachis hypogaea</name>
    <name type="common">Peanut</name>
    <dbReference type="NCBI Taxonomy" id="3818"/>
    <lineage>
        <taxon>Eukaryota</taxon>
        <taxon>Viridiplantae</taxon>
        <taxon>Streptophyta</taxon>
        <taxon>Embryophyta</taxon>
        <taxon>Tracheophyta</taxon>
        <taxon>Spermatophyta</taxon>
        <taxon>Magnoliopsida</taxon>
        <taxon>eudicotyledons</taxon>
        <taxon>Gunneridae</taxon>
        <taxon>Pentapetalae</taxon>
        <taxon>rosids</taxon>
        <taxon>fabids</taxon>
        <taxon>Fabales</taxon>
        <taxon>Fabaceae</taxon>
        <taxon>Papilionoideae</taxon>
        <taxon>50 kb inversion clade</taxon>
        <taxon>dalbergioids sensu lato</taxon>
        <taxon>Dalbergieae</taxon>
        <taxon>Pterocarpus clade</taxon>
        <taxon>Arachis</taxon>
    </lineage>
</organism>
<dbReference type="STRING" id="3818.A0A445A280"/>
<dbReference type="Proteomes" id="UP000289738">
    <property type="component" value="Chromosome B03"/>
</dbReference>
<dbReference type="InterPro" id="IPR024286">
    <property type="entry name" value="DUF3700"/>
</dbReference>
<dbReference type="EMBL" id="SDMP01000013">
    <property type="protein sequence ID" value="RYR20527.1"/>
    <property type="molecule type" value="Genomic_DNA"/>
</dbReference>
<sequence length="76" mass="8753">MIIVIEAYRTLRDCGPYPAAQVVRDFQGKFSVYSANLRLQWLVLIDLLQLKGILDSDLVPLKLRYILLNPCLYLSI</sequence>
<feature type="domain" description="DUF3700" evidence="1">
    <location>
        <begin position="2"/>
        <end position="31"/>
    </location>
</feature>
<keyword evidence="3" id="KW-1185">Reference proteome</keyword>
<gene>
    <name evidence="2" type="ORF">Ahy_B03g065702</name>
</gene>
<proteinExistence type="predicted"/>
<protein>
    <recommendedName>
        <fullName evidence="1">DUF3700 domain-containing protein</fullName>
    </recommendedName>
</protein>
<dbReference type="AlphaFoldDB" id="A0A445A280"/>
<reference evidence="2 3" key="1">
    <citation type="submission" date="2019-01" db="EMBL/GenBank/DDBJ databases">
        <title>Sequencing of cultivated peanut Arachis hypogaea provides insights into genome evolution and oil improvement.</title>
        <authorList>
            <person name="Chen X."/>
        </authorList>
    </citation>
    <scope>NUCLEOTIDE SEQUENCE [LARGE SCALE GENOMIC DNA]</scope>
    <source>
        <strain evidence="3">cv. Fuhuasheng</strain>
        <tissue evidence="2">Leaves</tissue>
    </source>
</reference>
<name>A0A445A280_ARAHY</name>
<accession>A0A445A280</accession>
<evidence type="ECO:0000313" key="2">
    <source>
        <dbReference type="EMBL" id="RYR20527.1"/>
    </source>
</evidence>
<evidence type="ECO:0000259" key="1">
    <source>
        <dbReference type="Pfam" id="PF12481"/>
    </source>
</evidence>
<dbReference type="Pfam" id="PF12481">
    <property type="entry name" value="DUF3700"/>
    <property type="match status" value="1"/>
</dbReference>